<dbReference type="Proteomes" id="UP001317629">
    <property type="component" value="Plasmid pSS37A-Re-3"/>
</dbReference>
<geneLocation type="plasmid" evidence="1 3">
    <name>pSS37A-Re-3</name>
</geneLocation>
<name>A0ABM8EEZ1_9HYPH</name>
<evidence type="ECO:0000313" key="3">
    <source>
        <dbReference type="Proteomes" id="UP001317629"/>
    </source>
</evidence>
<dbReference type="EMBL" id="AP027145">
    <property type="protein sequence ID" value="BDV36626.1"/>
    <property type="molecule type" value="Genomic_DNA"/>
</dbReference>
<evidence type="ECO:0008006" key="4">
    <source>
        <dbReference type="Google" id="ProtNLM"/>
    </source>
</evidence>
<evidence type="ECO:0000313" key="2">
    <source>
        <dbReference type="EMBL" id="BDV36638.1"/>
    </source>
</evidence>
<reference evidence="1 3" key="1">
    <citation type="journal article" date="2023" name="Int. J. Syst. Evol. Microbiol.">
        <title>Methylocystis iwaonis sp. nov., a type II methane-oxidizing bacterium from surface soil of a rice paddy field in Japan, and emended description of the genus Methylocystis (ex Whittenbury et al. 1970) Bowman et al. 1993.</title>
        <authorList>
            <person name="Kaise H."/>
            <person name="Sawadogo J.B."/>
            <person name="Alam M.S."/>
            <person name="Ueno C."/>
            <person name="Dianou D."/>
            <person name="Shinjo R."/>
            <person name="Asakawa S."/>
        </authorList>
    </citation>
    <scope>NUCLEOTIDE SEQUENCE [LARGE SCALE GENOMIC DNA]</scope>
    <source>
        <strain evidence="1 3">SS37A-Re</strain>
        <plasmid evidence="1 3">pSS37A-Re-3</plasmid>
        <plasmid evidence="2 3">pSS37A-Re-4</plasmid>
    </source>
</reference>
<dbReference type="Proteomes" id="UP001317629">
    <property type="component" value="Plasmid pSS37A-Re-4"/>
</dbReference>
<proteinExistence type="predicted"/>
<protein>
    <recommendedName>
        <fullName evidence="4">Type II toxin-antitoxin system PemK/MazF family toxin</fullName>
    </recommendedName>
</protein>
<dbReference type="EMBL" id="AP027146">
    <property type="protein sequence ID" value="BDV36638.1"/>
    <property type="molecule type" value="Genomic_DNA"/>
</dbReference>
<sequence length="114" mass="12311">MELARLLLMQRDPRTTHLKRSGSFRLLGLIVPETDSVVVASQVSLPSPASPILPLCVRTALLAGVSIVDREGPAMLGWLQSKTIGQNRTRFSELATTMLGIPPESAALSLLQHI</sequence>
<keyword evidence="3" id="KW-1185">Reference proteome</keyword>
<organism evidence="1 3">
    <name type="scientific">Methylocystis iwaonis</name>
    <dbReference type="NCBI Taxonomy" id="2885079"/>
    <lineage>
        <taxon>Bacteria</taxon>
        <taxon>Pseudomonadati</taxon>
        <taxon>Pseudomonadota</taxon>
        <taxon>Alphaproteobacteria</taxon>
        <taxon>Hyphomicrobiales</taxon>
        <taxon>Methylocystaceae</taxon>
        <taxon>Methylocystis</taxon>
    </lineage>
</organism>
<evidence type="ECO:0000313" key="1">
    <source>
        <dbReference type="EMBL" id="BDV36626.1"/>
    </source>
</evidence>
<keyword evidence="1" id="KW-0614">Plasmid</keyword>
<gene>
    <name evidence="1" type="ORF">SS37A_41560</name>
    <name evidence="2" type="ORF">SS37A_41680</name>
</gene>
<accession>A0ABM8EEZ1</accession>
<geneLocation type="plasmid" evidence="2 3">
    <name>pSS37A-Re-4</name>
</geneLocation>